<reference evidence="1 2" key="1">
    <citation type="submission" date="2024-06" db="EMBL/GenBank/DDBJ databases">
        <title>The Natural Products Discovery Center: Release of the First 8490 Sequenced Strains for Exploring Actinobacteria Biosynthetic Diversity.</title>
        <authorList>
            <person name="Kalkreuter E."/>
            <person name="Kautsar S.A."/>
            <person name="Yang D."/>
            <person name="Bader C.D."/>
            <person name="Teijaro C.N."/>
            <person name="Fluegel L."/>
            <person name="Davis C.M."/>
            <person name="Simpson J.R."/>
            <person name="Lauterbach L."/>
            <person name="Steele A.D."/>
            <person name="Gui C."/>
            <person name="Meng S."/>
            <person name="Li G."/>
            <person name="Viehrig K."/>
            <person name="Ye F."/>
            <person name="Su P."/>
            <person name="Kiefer A.F."/>
            <person name="Nichols A."/>
            <person name="Cepeda A.J."/>
            <person name="Yan W."/>
            <person name="Fan B."/>
            <person name="Jiang Y."/>
            <person name="Adhikari A."/>
            <person name="Zheng C.-J."/>
            <person name="Schuster L."/>
            <person name="Cowan T.M."/>
            <person name="Smanski M.J."/>
            <person name="Chevrette M.G."/>
            <person name="De Carvalho L.P.S."/>
            <person name="Shen B."/>
        </authorList>
    </citation>
    <scope>NUCLEOTIDE SEQUENCE [LARGE SCALE GENOMIC DNA]</scope>
    <source>
        <strain evidence="1 2">NPDC000634</strain>
    </source>
</reference>
<name>A0ABV1VZC9_9ACTN</name>
<proteinExistence type="predicted"/>
<dbReference type="RefSeq" id="WP_279634678.1">
    <property type="nucleotide sequence ID" value="NZ_MUBM01000082.1"/>
</dbReference>
<protein>
    <submittedName>
        <fullName evidence="1">DUF6247 family protein</fullName>
    </submittedName>
</protein>
<evidence type="ECO:0000313" key="1">
    <source>
        <dbReference type="EMBL" id="MER6977299.1"/>
    </source>
</evidence>
<comment type="caution">
    <text evidence="1">The sequence shown here is derived from an EMBL/GenBank/DDBJ whole genome shotgun (WGS) entry which is preliminary data.</text>
</comment>
<dbReference type="EMBL" id="JBEPCU010000110">
    <property type="protein sequence ID" value="MER6977299.1"/>
    <property type="molecule type" value="Genomic_DNA"/>
</dbReference>
<organism evidence="1 2">
    <name type="scientific">Streptomyces carpinensis</name>
    <dbReference type="NCBI Taxonomy" id="66369"/>
    <lineage>
        <taxon>Bacteria</taxon>
        <taxon>Bacillati</taxon>
        <taxon>Actinomycetota</taxon>
        <taxon>Actinomycetes</taxon>
        <taxon>Kitasatosporales</taxon>
        <taxon>Streptomycetaceae</taxon>
        <taxon>Streptomyces</taxon>
    </lineage>
</organism>
<gene>
    <name evidence="1" type="ORF">ABT317_09810</name>
</gene>
<dbReference type="Pfam" id="PF19760">
    <property type="entry name" value="DUF6247"/>
    <property type="match status" value="1"/>
</dbReference>
<sequence>MRWRSCLWDAAQRRAGCGRVTAHAAREVFAQLRASHRAGTWVPAFGQDWARALEDSRRSYSLTPLQDVVRSWQARLTAALSVEAFLALGRDDSDGVDLADALADAGEDMPWPARLSPGSLATLRVLPEHACEMFRDVLDIAGRDPWSFPAYFDSRNPEGEDVRSASVGQLTAVYCINRLAGRLYVLDIVWLG</sequence>
<dbReference type="Proteomes" id="UP001458415">
    <property type="component" value="Unassembled WGS sequence"/>
</dbReference>
<accession>A0ABV1VZC9</accession>
<evidence type="ECO:0000313" key="2">
    <source>
        <dbReference type="Proteomes" id="UP001458415"/>
    </source>
</evidence>
<dbReference type="InterPro" id="IPR046214">
    <property type="entry name" value="DUF6247"/>
</dbReference>
<keyword evidence="2" id="KW-1185">Reference proteome</keyword>